<feature type="domain" description="Rieske" evidence="5">
    <location>
        <begin position="4"/>
        <end position="100"/>
    </location>
</feature>
<dbReference type="GO" id="GO:0046872">
    <property type="term" value="F:metal ion binding"/>
    <property type="evidence" value="ECO:0007669"/>
    <property type="project" value="UniProtKB-KW"/>
</dbReference>
<evidence type="ECO:0000256" key="1">
    <source>
        <dbReference type="ARBA" id="ARBA00022714"/>
    </source>
</evidence>
<evidence type="ECO:0000256" key="2">
    <source>
        <dbReference type="ARBA" id="ARBA00022723"/>
    </source>
</evidence>
<dbReference type="Gene3D" id="2.102.10.10">
    <property type="entry name" value="Rieske [2Fe-2S] iron-sulphur domain"/>
    <property type="match status" value="1"/>
</dbReference>
<dbReference type="InterPro" id="IPR017941">
    <property type="entry name" value="Rieske_2Fe-2S"/>
</dbReference>
<evidence type="ECO:0000313" key="8">
    <source>
        <dbReference type="EMBL" id="VFK54370.1"/>
    </source>
</evidence>
<protein>
    <submittedName>
        <fullName evidence="8">3-phenylpropionate/trans-cinnamate dioxygenase ferredoxin subunit</fullName>
    </submittedName>
</protein>
<evidence type="ECO:0000313" key="6">
    <source>
        <dbReference type="EMBL" id="VFK50887.1"/>
    </source>
</evidence>
<keyword evidence="3" id="KW-0408">Iron</keyword>
<dbReference type="PANTHER" id="PTHR21496:SF23">
    <property type="entry name" value="3-PHENYLPROPIONATE_CINNAMIC ACID DIOXYGENASE FERREDOXIN SUBUNIT"/>
    <property type="match status" value="1"/>
</dbReference>
<dbReference type="EMBL" id="CAADFV010000021">
    <property type="protein sequence ID" value="VFK54370.1"/>
    <property type="molecule type" value="Genomic_DNA"/>
</dbReference>
<dbReference type="AlphaFoldDB" id="A0A450ZKT3"/>
<keyword evidence="4" id="KW-0411">Iron-sulfur</keyword>
<dbReference type="GO" id="GO:0051213">
    <property type="term" value="F:dioxygenase activity"/>
    <property type="evidence" value="ECO:0007669"/>
    <property type="project" value="UniProtKB-KW"/>
</dbReference>
<dbReference type="CDD" id="cd03528">
    <property type="entry name" value="Rieske_RO_ferredoxin"/>
    <property type="match status" value="1"/>
</dbReference>
<dbReference type="PROSITE" id="PS51296">
    <property type="entry name" value="RIESKE"/>
    <property type="match status" value="1"/>
</dbReference>
<keyword evidence="2" id="KW-0479">Metal-binding</keyword>
<dbReference type="PANTHER" id="PTHR21496">
    <property type="entry name" value="FERREDOXIN-RELATED"/>
    <property type="match status" value="1"/>
</dbReference>
<dbReference type="GO" id="GO:0051537">
    <property type="term" value="F:2 iron, 2 sulfur cluster binding"/>
    <property type="evidence" value="ECO:0007669"/>
    <property type="project" value="UniProtKB-KW"/>
</dbReference>
<accession>A0A450ZKT3</accession>
<gene>
    <name evidence="6" type="ORF">BECKTUN1418D_GA0071000_10035</name>
    <name evidence="8" type="ORF">BECKTUN1418E_GA0071001_10214</name>
    <name evidence="7" type="ORF">BECKTUN1418F_GA0071002_10204</name>
</gene>
<dbReference type="SUPFAM" id="SSF50022">
    <property type="entry name" value="ISP domain"/>
    <property type="match status" value="1"/>
</dbReference>
<evidence type="ECO:0000259" key="5">
    <source>
        <dbReference type="PROSITE" id="PS51296"/>
    </source>
</evidence>
<name>A0A450ZKT3_9GAMM</name>
<dbReference type="EMBL" id="CAADFX010000003">
    <property type="protein sequence ID" value="VFK50887.1"/>
    <property type="molecule type" value="Genomic_DNA"/>
</dbReference>
<evidence type="ECO:0000256" key="4">
    <source>
        <dbReference type="ARBA" id="ARBA00023014"/>
    </source>
</evidence>
<keyword evidence="1" id="KW-0001">2Fe-2S</keyword>
<dbReference type="InterPro" id="IPR036922">
    <property type="entry name" value="Rieske_2Fe-2S_sf"/>
</dbReference>
<keyword evidence="8" id="KW-0560">Oxidoreductase</keyword>
<dbReference type="EMBL" id="CAADFY010000020">
    <property type="protein sequence ID" value="VFK53405.1"/>
    <property type="molecule type" value="Genomic_DNA"/>
</dbReference>
<dbReference type="Pfam" id="PF00355">
    <property type="entry name" value="Rieske"/>
    <property type="match status" value="1"/>
</dbReference>
<keyword evidence="8" id="KW-0223">Dioxygenase</keyword>
<evidence type="ECO:0000313" key="7">
    <source>
        <dbReference type="EMBL" id="VFK53405.1"/>
    </source>
</evidence>
<proteinExistence type="predicted"/>
<sequence length="105" mass="11736">MTKWIDVAPVNEFDLNAFQSITMDGVQIAVFNLNGEFYAIEDACTHAHKTLTGGEVDADRITCPWHGARFNIKTGEALTAPAYEAVATFPTRIEKEMVQVEWDDE</sequence>
<organism evidence="8">
    <name type="scientific">Candidatus Kentrum sp. TUN</name>
    <dbReference type="NCBI Taxonomy" id="2126343"/>
    <lineage>
        <taxon>Bacteria</taxon>
        <taxon>Pseudomonadati</taxon>
        <taxon>Pseudomonadota</taxon>
        <taxon>Gammaproteobacteria</taxon>
        <taxon>Candidatus Kentrum</taxon>
    </lineage>
</organism>
<reference evidence="8" key="1">
    <citation type="submission" date="2019-02" db="EMBL/GenBank/DDBJ databases">
        <authorList>
            <person name="Gruber-Vodicka R. H."/>
            <person name="Seah K. B. B."/>
        </authorList>
    </citation>
    <scope>NUCLEOTIDE SEQUENCE</scope>
    <source>
        <strain evidence="6">BECK_BY1</strain>
        <strain evidence="8">BECK_BY2</strain>
        <strain evidence="7">BECK_BY3</strain>
    </source>
</reference>
<evidence type="ECO:0000256" key="3">
    <source>
        <dbReference type="ARBA" id="ARBA00023004"/>
    </source>
</evidence>